<dbReference type="EMBL" id="AP019563">
    <property type="protein sequence ID" value="BBJ31883.1"/>
    <property type="molecule type" value="Genomic_DNA"/>
</dbReference>
<accession>A0A510G7X0</accession>
<reference evidence="1 2" key="1">
    <citation type="submission" date="2019-04" db="EMBL/GenBank/DDBJ databases">
        <title>Draft genome sequence of Rickettsia asiatica Maytaro1284.</title>
        <authorList>
            <person name="Thu M."/>
            <person name="Qiu Y."/>
            <person name="Nakao R."/>
        </authorList>
    </citation>
    <scope>NUCLEOTIDE SEQUENCE [LARGE SCALE GENOMIC DNA]</scope>
    <source>
        <strain evidence="1 2">Maytaro1284</strain>
    </source>
</reference>
<gene>
    <name evidence="1" type="ORF">RAS_09920</name>
</gene>
<organism evidence="1 2">
    <name type="scientific">Rickettsia asiatica</name>
    <dbReference type="NCBI Taxonomy" id="238800"/>
    <lineage>
        <taxon>Bacteria</taxon>
        <taxon>Pseudomonadati</taxon>
        <taxon>Pseudomonadota</taxon>
        <taxon>Alphaproteobacteria</taxon>
        <taxon>Rickettsiales</taxon>
        <taxon>Rickettsiaceae</taxon>
        <taxon>Rickettsieae</taxon>
        <taxon>Rickettsia</taxon>
        <taxon>spotted fever group</taxon>
    </lineage>
</organism>
<keyword evidence="2" id="KW-1185">Reference proteome</keyword>
<dbReference type="AlphaFoldDB" id="A0A510G7X0"/>
<dbReference type="Proteomes" id="UP000321183">
    <property type="component" value="Chromosome"/>
</dbReference>
<name>A0A510G7X0_9RICK</name>
<evidence type="ECO:0000313" key="1">
    <source>
        <dbReference type="EMBL" id="BBJ31883.1"/>
    </source>
</evidence>
<dbReference type="KEGG" id="ras:RAS_09920"/>
<sequence>MFKKWLQPSNEELIKAIYVKNEAEAQKLIAKMDMLELSKVYIDNTALTWAVDKKA</sequence>
<protein>
    <submittedName>
        <fullName evidence="1">Uncharacterized protein</fullName>
    </submittedName>
</protein>
<evidence type="ECO:0000313" key="2">
    <source>
        <dbReference type="Proteomes" id="UP000321183"/>
    </source>
</evidence>
<proteinExistence type="predicted"/>
<dbReference type="RefSeq" id="WP_172616135.1">
    <property type="nucleotide sequence ID" value="NZ_AP019563.1"/>
</dbReference>